<comment type="caution">
    <text evidence="2">The sequence shown here is derived from an EMBL/GenBank/DDBJ whole genome shotgun (WGS) entry which is preliminary data.</text>
</comment>
<feature type="compositionally biased region" description="Polar residues" evidence="1">
    <location>
        <begin position="76"/>
        <end position="90"/>
    </location>
</feature>
<protein>
    <submittedName>
        <fullName evidence="2">Uncharacterized protein</fullName>
    </submittedName>
</protein>
<gene>
    <name evidence="2" type="ORF">COLO4_37595</name>
</gene>
<feature type="region of interest" description="Disordered" evidence="1">
    <location>
        <begin position="16"/>
        <end position="51"/>
    </location>
</feature>
<keyword evidence="3" id="KW-1185">Reference proteome</keyword>
<organism evidence="2 3">
    <name type="scientific">Corchorus olitorius</name>
    <dbReference type="NCBI Taxonomy" id="93759"/>
    <lineage>
        <taxon>Eukaryota</taxon>
        <taxon>Viridiplantae</taxon>
        <taxon>Streptophyta</taxon>
        <taxon>Embryophyta</taxon>
        <taxon>Tracheophyta</taxon>
        <taxon>Spermatophyta</taxon>
        <taxon>Magnoliopsida</taxon>
        <taxon>eudicotyledons</taxon>
        <taxon>Gunneridae</taxon>
        <taxon>Pentapetalae</taxon>
        <taxon>rosids</taxon>
        <taxon>malvids</taxon>
        <taxon>Malvales</taxon>
        <taxon>Malvaceae</taxon>
        <taxon>Grewioideae</taxon>
        <taxon>Apeibeae</taxon>
        <taxon>Corchorus</taxon>
    </lineage>
</organism>
<feature type="region of interest" description="Disordered" evidence="1">
    <location>
        <begin position="72"/>
        <end position="97"/>
    </location>
</feature>
<sequence length="97" mass="10660">MMLEISLLPRLNVLFPDPKSLSPNDTLNTPNLALPEPENPLRSGESNPQTTPISNYVISLLSLYGLTESISRFKPPNTQNPKTQVSNPKGSGQVFKK</sequence>
<evidence type="ECO:0000313" key="3">
    <source>
        <dbReference type="Proteomes" id="UP000187203"/>
    </source>
</evidence>
<accession>A0A1R3G0M7</accession>
<dbReference type="Proteomes" id="UP000187203">
    <property type="component" value="Unassembled WGS sequence"/>
</dbReference>
<evidence type="ECO:0000313" key="2">
    <source>
        <dbReference type="EMBL" id="OMO51634.1"/>
    </source>
</evidence>
<dbReference type="AlphaFoldDB" id="A0A1R3G0M7"/>
<dbReference type="EMBL" id="AWUE01024099">
    <property type="protein sequence ID" value="OMO51634.1"/>
    <property type="molecule type" value="Genomic_DNA"/>
</dbReference>
<reference evidence="3" key="1">
    <citation type="submission" date="2013-09" db="EMBL/GenBank/DDBJ databases">
        <title>Corchorus olitorius genome sequencing.</title>
        <authorList>
            <person name="Alam M."/>
            <person name="Haque M.S."/>
            <person name="Islam M.S."/>
            <person name="Emdad E.M."/>
            <person name="Islam M.M."/>
            <person name="Ahmed B."/>
            <person name="Halim A."/>
            <person name="Hossen Q.M.M."/>
            <person name="Hossain M.Z."/>
            <person name="Ahmed R."/>
            <person name="Khan M.M."/>
            <person name="Islam R."/>
            <person name="Rashid M.M."/>
            <person name="Khan S.A."/>
            <person name="Rahman M.S."/>
            <person name="Alam M."/>
            <person name="Yahiya A.S."/>
            <person name="Khan M.S."/>
            <person name="Azam M.S."/>
            <person name="Haque T."/>
            <person name="Lashkar M.Z.H."/>
            <person name="Akhand A.I."/>
            <person name="Morshed G."/>
            <person name="Roy S."/>
            <person name="Uddin K.S."/>
            <person name="Rabeya T."/>
            <person name="Hossain A.S."/>
            <person name="Chowdhury A."/>
            <person name="Snigdha A.R."/>
            <person name="Mortoza M.S."/>
            <person name="Matin S.A."/>
            <person name="Hoque S.M.E."/>
            <person name="Islam M.K."/>
            <person name="Roy D.K."/>
            <person name="Haider R."/>
            <person name="Moosa M.M."/>
            <person name="Elias S.M."/>
            <person name="Hasan A.M."/>
            <person name="Jahan S."/>
            <person name="Shafiuddin M."/>
            <person name="Mahmood N."/>
            <person name="Shommy N.S."/>
        </authorList>
    </citation>
    <scope>NUCLEOTIDE SEQUENCE [LARGE SCALE GENOMIC DNA]</scope>
    <source>
        <strain evidence="3">cv. O-4</strain>
    </source>
</reference>
<feature type="compositionally biased region" description="Low complexity" evidence="1">
    <location>
        <begin position="26"/>
        <end position="36"/>
    </location>
</feature>
<evidence type="ECO:0000256" key="1">
    <source>
        <dbReference type="SAM" id="MobiDB-lite"/>
    </source>
</evidence>
<proteinExistence type="predicted"/>
<name>A0A1R3G0M7_9ROSI</name>